<dbReference type="Pfam" id="PF04226">
    <property type="entry name" value="Transgly_assoc"/>
    <property type="match status" value="1"/>
</dbReference>
<sequence length="92" mass="9727">MGELIGLIIFGAVIGALARLVMRGNQNIGIIWTIILGALGALVGYWLAGLLGVAQTGGIDWIRWIISVIAAVVFISIYIGIRGGGRKRGIMH</sequence>
<feature type="transmembrane region" description="Helical" evidence="7">
    <location>
        <begin position="61"/>
        <end position="81"/>
    </location>
</feature>
<evidence type="ECO:0000256" key="5">
    <source>
        <dbReference type="ARBA" id="ARBA00022989"/>
    </source>
</evidence>
<organism evidence="8 9">
    <name type="scientific">Georgenia ruanii</name>
    <dbReference type="NCBI Taxonomy" id="348442"/>
    <lineage>
        <taxon>Bacteria</taxon>
        <taxon>Bacillati</taxon>
        <taxon>Actinomycetota</taxon>
        <taxon>Actinomycetes</taxon>
        <taxon>Micrococcales</taxon>
        <taxon>Bogoriellaceae</taxon>
        <taxon>Georgenia</taxon>
    </lineage>
</organism>
<keyword evidence="5 7" id="KW-1133">Transmembrane helix</keyword>
<dbReference type="EMBL" id="WHPD01001520">
    <property type="protein sequence ID" value="MPV88402.1"/>
    <property type="molecule type" value="Genomic_DNA"/>
</dbReference>
<dbReference type="OrthoDB" id="5197368at2"/>
<evidence type="ECO:0000256" key="3">
    <source>
        <dbReference type="ARBA" id="ARBA00022475"/>
    </source>
</evidence>
<feature type="transmembrane region" description="Helical" evidence="7">
    <location>
        <begin position="6"/>
        <end position="22"/>
    </location>
</feature>
<dbReference type="GO" id="GO:0005886">
    <property type="term" value="C:plasma membrane"/>
    <property type="evidence" value="ECO:0007669"/>
    <property type="project" value="UniProtKB-SubCell"/>
</dbReference>
<evidence type="ECO:0000256" key="7">
    <source>
        <dbReference type="SAM" id="Phobius"/>
    </source>
</evidence>
<dbReference type="PANTHER" id="PTHR33884:SF3">
    <property type="entry name" value="UPF0410 PROTEIN YMGE"/>
    <property type="match status" value="1"/>
</dbReference>
<dbReference type="AlphaFoldDB" id="A0A7J9UV67"/>
<dbReference type="InterPro" id="IPR007341">
    <property type="entry name" value="Transgly_assoc"/>
</dbReference>
<dbReference type="Proteomes" id="UP000429644">
    <property type="component" value="Unassembled WGS sequence"/>
</dbReference>
<evidence type="ECO:0000313" key="8">
    <source>
        <dbReference type="EMBL" id="MPV88402.1"/>
    </source>
</evidence>
<evidence type="ECO:0000256" key="1">
    <source>
        <dbReference type="ARBA" id="ARBA00004651"/>
    </source>
</evidence>
<evidence type="ECO:0000256" key="4">
    <source>
        <dbReference type="ARBA" id="ARBA00022692"/>
    </source>
</evidence>
<proteinExistence type="inferred from homology"/>
<feature type="transmembrane region" description="Helical" evidence="7">
    <location>
        <begin position="29"/>
        <end position="49"/>
    </location>
</feature>
<keyword evidence="6 7" id="KW-0472">Membrane</keyword>
<gene>
    <name evidence="8" type="ORF">GB882_06965</name>
</gene>
<comment type="caution">
    <text evidence="8">The sequence shown here is derived from an EMBL/GenBank/DDBJ whole genome shotgun (WGS) entry which is preliminary data.</text>
</comment>
<evidence type="ECO:0000313" key="9">
    <source>
        <dbReference type="Proteomes" id="UP000429644"/>
    </source>
</evidence>
<dbReference type="PANTHER" id="PTHR33884">
    <property type="entry name" value="UPF0410 PROTEIN YMGE"/>
    <property type="match status" value="1"/>
</dbReference>
<evidence type="ECO:0000256" key="6">
    <source>
        <dbReference type="ARBA" id="ARBA00023136"/>
    </source>
</evidence>
<name>A0A7J9UV67_9MICO</name>
<keyword evidence="9" id="KW-1185">Reference proteome</keyword>
<comment type="subcellular location">
    <subcellularLocation>
        <location evidence="1">Cell membrane</location>
        <topology evidence="1">Multi-pass membrane protein</topology>
    </subcellularLocation>
</comment>
<protein>
    <submittedName>
        <fullName evidence="8">GlsB/YeaQ/YmgE family stress response membrane protein</fullName>
    </submittedName>
</protein>
<reference evidence="8 9" key="1">
    <citation type="submission" date="2019-10" db="EMBL/GenBank/DDBJ databases">
        <title>Georgenia wutianyii sp. nov. and Georgenia yuyongxinii sp. nov. isolated from plateau pika (Ochotona curzoniae) in the Qinghai-Tibet plateau of China.</title>
        <authorList>
            <person name="Tian Z."/>
        </authorList>
    </citation>
    <scope>NUCLEOTIDE SEQUENCE [LARGE SCALE GENOMIC DNA]</scope>
    <source>
        <strain evidence="8 9">JCM 15130</strain>
    </source>
</reference>
<keyword evidence="4 7" id="KW-0812">Transmembrane</keyword>
<comment type="similarity">
    <text evidence="2">Belongs to the UPF0410 family.</text>
</comment>
<keyword evidence="3" id="KW-1003">Cell membrane</keyword>
<evidence type="ECO:0000256" key="2">
    <source>
        <dbReference type="ARBA" id="ARBA00011006"/>
    </source>
</evidence>
<accession>A0A7J9UV67</accession>